<dbReference type="EMBL" id="CP021235">
    <property type="protein sequence ID" value="ARS37794.1"/>
    <property type="molecule type" value="Genomic_DNA"/>
</dbReference>
<protein>
    <submittedName>
        <fullName evidence="3">Alpha/beta hydrolase</fullName>
    </submittedName>
</protein>
<dbReference type="KEGG" id="pact:CA264_09020"/>
<gene>
    <name evidence="3" type="ORF">CA264_09020</name>
</gene>
<dbReference type="Gene3D" id="3.40.50.1820">
    <property type="entry name" value="alpha/beta hydrolase"/>
    <property type="match status" value="1"/>
</dbReference>
<feature type="domain" description="BD-FAE-like" evidence="2">
    <location>
        <begin position="26"/>
        <end position="221"/>
    </location>
</feature>
<accession>A0A1X9YYI2</accession>
<evidence type="ECO:0000313" key="3">
    <source>
        <dbReference type="EMBL" id="ARS37794.1"/>
    </source>
</evidence>
<dbReference type="PANTHER" id="PTHR48081">
    <property type="entry name" value="AB HYDROLASE SUPERFAMILY PROTEIN C4A8.06C"/>
    <property type="match status" value="1"/>
</dbReference>
<name>A0A1X9YYI2_9BACT</name>
<dbReference type="OrthoDB" id="9809549at2"/>
<dbReference type="InterPro" id="IPR049492">
    <property type="entry name" value="BD-FAE-like_dom"/>
</dbReference>
<proteinExistence type="predicted"/>
<dbReference type="Proteomes" id="UP000266292">
    <property type="component" value="Chromosome"/>
</dbReference>
<keyword evidence="4" id="KW-1185">Reference proteome</keyword>
<dbReference type="InterPro" id="IPR050300">
    <property type="entry name" value="GDXG_lipolytic_enzyme"/>
</dbReference>
<dbReference type="SUPFAM" id="SSF53474">
    <property type="entry name" value="alpha/beta-Hydrolases"/>
    <property type="match status" value="1"/>
</dbReference>
<reference evidence="4" key="1">
    <citation type="submission" date="2017-05" db="EMBL/GenBank/DDBJ databases">
        <authorList>
            <person name="Ray J."/>
            <person name="Price M."/>
            <person name="Deutschbauer A."/>
        </authorList>
    </citation>
    <scope>NUCLEOTIDE SEQUENCE [LARGE SCALE GENOMIC DNA]</scope>
    <source>
        <strain evidence="4">DSM 19842</strain>
    </source>
</reference>
<organism evidence="3 4">
    <name type="scientific">Pontibacter actiniarum</name>
    <dbReference type="NCBI Taxonomy" id="323450"/>
    <lineage>
        <taxon>Bacteria</taxon>
        <taxon>Pseudomonadati</taxon>
        <taxon>Bacteroidota</taxon>
        <taxon>Cytophagia</taxon>
        <taxon>Cytophagales</taxon>
        <taxon>Hymenobacteraceae</taxon>
        <taxon>Pontibacter</taxon>
    </lineage>
</organism>
<evidence type="ECO:0000313" key="4">
    <source>
        <dbReference type="Proteomes" id="UP000266292"/>
    </source>
</evidence>
<evidence type="ECO:0000259" key="2">
    <source>
        <dbReference type="Pfam" id="PF20434"/>
    </source>
</evidence>
<dbReference type="AlphaFoldDB" id="A0A1X9YYI2"/>
<dbReference type="Pfam" id="PF20434">
    <property type="entry name" value="BD-FAE"/>
    <property type="match status" value="1"/>
</dbReference>
<sequence>MPVPAADHIIKYGPDALQFGELRLPEGKGEFPVVVVVHGGCWLNEYNLEYMSHLSEELTKAGYATWNIEFRRVGDVGGGWPGTFQDVALATDYVRELAKSYPIDAKRVAVIGHSAGGHLALWLAARHHLPKSSSLYAKKPLKLKGVISLAGIADLETYSQQEGSCNAAVPQLMGGSPTDFPERYAQASPQQMLPLQVPSRLVQGKRDPIVPVAQAENFAQKAKAAGDNAQVVLLPDAGHFDLVAPSSPAWPQVLKAVQELL</sequence>
<dbReference type="GO" id="GO:0016787">
    <property type="term" value="F:hydrolase activity"/>
    <property type="evidence" value="ECO:0007669"/>
    <property type="project" value="UniProtKB-KW"/>
</dbReference>
<keyword evidence="1 3" id="KW-0378">Hydrolase</keyword>
<dbReference type="InterPro" id="IPR029058">
    <property type="entry name" value="AB_hydrolase_fold"/>
</dbReference>
<dbReference type="STRING" id="709015.GCA_000472485_01815"/>
<evidence type="ECO:0000256" key="1">
    <source>
        <dbReference type="ARBA" id="ARBA00022801"/>
    </source>
</evidence>